<dbReference type="Pfam" id="PF01612">
    <property type="entry name" value="DNA_pol_A_exo1"/>
    <property type="match status" value="1"/>
</dbReference>
<keyword evidence="3" id="KW-0540">Nuclease</keyword>
<feature type="compositionally biased region" description="Polar residues" evidence="11">
    <location>
        <begin position="838"/>
        <end position="852"/>
    </location>
</feature>
<dbReference type="GO" id="GO:0000175">
    <property type="term" value="F:3'-5'-RNA exonuclease activity"/>
    <property type="evidence" value="ECO:0007669"/>
    <property type="project" value="InterPro"/>
</dbReference>
<dbReference type="eggNOG" id="KOG2206">
    <property type="taxonomic scope" value="Eukaryota"/>
</dbReference>
<evidence type="ECO:0000256" key="7">
    <source>
        <dbReference type="ARBA" id="ARBA00022839"/>
    </source>
</evidence>
<evidence type="ECO:0000313" key="13">
    <source>
        <dbReference type="EnsemblMetazoa" id="MDOA001795-PA"/>
    </source>
</evidence>
<dbReference type="GO" id="GO:0000467">
    <property type="term" value="P:exonucleolytic trimming to generate mature 3'-end of 5.8S rRNA from tricistronic rRNA transcript (SSU-rRNA, 5.8S rRNA, LSU-rRNA)"/>
    <property type="evidence" value="ECO:0007669"/>
    <property type="project" value="InterPro"/>
</dbReference>
<dbReference type="InterPro" id="IPR012337">
    <property type="entry name" value="RNaseH-like_sf"/>
</dbReference>
<dbReference type="CDD" id="cd06147">
    <property type="entry name" value="Rrp6p_like_exo"/>
    <property type="match status" value="1"/>
</dbReference>
<dbReference type="PANTHER" id="PTHR12124">
    <property type="entry name" value="POLYMYOSITIS/SCLERODERMA AUTOANTIGEN-RELATED"/>
    <property type="match status" value="1"/>
</dbReference>
<dbReference type="GO" id="GO:0071040">
    <property type="term" value="P:nuclear polyadenylation-dependent antisense transcript catabolic process"/>
    <property type="evidence" value="ECO:0007669"/>
    <property type="project" value="TreeGrafter"/>
</dbReference>
<dbReference type="VEuPathDB" id="VectorBase:MDOA001795"/>
<dbReference type="GO" id="GO:0005730">
    <property type="term" value="C:nucleolus"/>
    <property type="evidence" value="ECO:0007669"/>
    <property type="project" value="TreeGrafter"/>
</dbReference>
<keyword evidence="8" id="KW-0539">Nucleus</keyword>
<dbReference type="AlphaFoldDB" id="A0A1I8M6P5"/>
<dbReference type="FunFam" id="1.10.150.80:FF:000001">
    <property type="entry name" value="Putative exosome component 10"/>
    <property type="match status" value="1"/>
</dbReference>
<dbReference type="OrthoDB" id="2250022at2759"/>
<dbReference type="GO" id="GO:0071044">
    <property type="term" value="P:histone mRNA catabolic process"/>
    <property type="evidence" value="ECO:0007669"/>
    <property type="project" value="TreeGrafter"/>
</dbReference>
<dbReference type="VEuPathDB" id="VectorBase:MDOMA2_017626"/>
<feature type="compositionally biased region" description="Acidic residues" evidence="11">
    <location>
        <begin position="789"/>
        <end position="798"/>
    </location>
</feature>
<dbReference type="GO" id="GO:0071038">
    <property type="term" value="P:TRAMP-dependent tRNA surveillance pathway"/>
    <property type="evidence" value="ECO:0007669"/>
    <property type="project" value="TreeGrafter"/>
</dbReference>
<feature type="compositionally biased region" description="Low complexity" evidence="11">
    <location>
        <begin position="1"/>
        <end position="14"/>
    </location>
</feature>
<dbReference type="GO" id="GO:0071035">
    <property type="term" value="P:nuclear polyadenylation-dependent rRNA catabolic process"/>
    <property type="evidence" value="ECO:0007669"/>
    <property type="project" value="TreeGrafter"/>
</dbReference>
<dbReference type="EnsemblMetazoa" id="MDOA001795-RA">
    <property type="protein sequence ID" value="MDOA001795-PA"/>
    <property type="gene ID" value="MDOA001795"/>
</dbReference>
<dbReference type="GO" id="GO:0000176">
    <property type="term" value="C:nuclear exosome (RNase complex)"/>
    <property type="evidence" value="ECO:0007669"/>
    <property type="project" value="InterPro"/>
</dbReference>
<keyword evidence="2" id="KW-0698">rRNA processing</keyword>
<dbReference type="GO" id="GO:0046872">
    <property type="term" value="F:metal ion binding"/>
    <property type="evidence" value="ECO:0007669"/>
    <property type="project" value="UniProtKB-KW"/>
</dbReference>
<dbReference type="GO" id="GO:0071039">
    <property type="term" value="P:nuclear polyadenylation-dependent CUT catabolic process"/>
    <property type="evidence" value="ECO:0007669"/>
    <property type="project" value="TreeGrafter"/>
</dbReference>
<sequence>MALDSADGASSSDGQAKPKPKSTPIGDFASIEDFTKKGLTEIMVATKCANSFPQGASRDLYCAYPTFGRVIDEQSHRILGLISHVLKRENVRGNIQRRQPDEQFEMLLECNDAMFERLQINLDELAGIKKPPQTIVVESQISSTPTPGKGAGSWNLKNNEASPSFAARLITAKNIARPQVKFQIPVDNSPDKPFMPRLKEKPNSLKPLAILPEYDDAGNIVSYLHPYEFELMKFEVPDNMLKPRAAEKPKDVDSTDLMYIDTKPKLLQALEELRKASEIAVDVEHHSYRTFLGITCLVQISTRNKDYIFDALELRDEMWVLNEVFTDPKIVKIFHGADFDVEWLQRDLSIYIVNMFDTHQAAKALNFARLSLAYLLKHYCDKDVDKTFQLADWRIRPLPEELIAYARQDTHFLIYVYECITNDLLEAGNQKPQLLRSIYQRSTEICKKRFQKPVITSESYMDIYRKSKRIFDNRQLFALSEIFKWRDTMARQEDESYGYVLPNHMMLQISESLPREMQGILACCNPVPPLVRQNLHTLHQIILKAREQPLVKPILQAEAPSRVVYANVCDYNSKLHCPHDLTMAEEFRDDLPTLLTFDKEKGVQINDESLILSNPLKKAVLSVFDTPENSEEDDEILRHRQSEKRKILLPYKRYMTVLPMIEKEKREEAARLEAENKKRQLCPDAPAMMPINTNDIKKETEVEDMYNLPIKAMLKRKYEEALAKKAAAAATDGASTSKRTKLETKTTIEQVTPTDDKLKFVNLPPTKKELKQQKEFKRQAETSVSELEKQEDDDDDGPPEEKPIVSTAPSQEDDEQKPSTYKQKFKNKNKKQKFMASNKPQQSSDKPVQTNFDYKNVDFRKFQGGAQKAKGMEIKAQIHAKSNSNKAQNKKFNKLFTFSNVKSKK</sequence>
<dbReference type="InterPro" id="IPR044876">
    <property type="entry name" value="HRDC_dom_sf"/>
</dbReference>
<dbReference type="InterPro" id="IPR002121">
    <property type="entry name" value="HRDC_dom"/>
</dbReference>
<feature type="compositionally biased region" description="Basic and acidic residues" evidence="11">
    <location>
        <begin position="766"/>
        <end position="780"/>
    </location>
</feature>
<feature type="region of interest" description="Disordered" evidence="11">
    <location>
        <begin position="728"/>
        <end position="852"/>
    </location>
</feature>
<dbReference type="GO" id="GO:0071051">
    <property type="term" value="P:poly(A)-dependent snoRNA 3'-end processing"/>
    <property type="evidence" value="ECO:0007669"/>
    <property type="project" value="TreeGrafter"/>
</dbReference>
<feature type="region of interest" description="Disordered" evidence="11">
    <location>
        <begin position="1"/>
        <end position="27"/>
    </location>
</feature>
<organism evidence="13">
    <name type="scientific">Musca domestica</name>
    <name type="common">House fly</name>
    <dbReference type="NCBI Taxonomy" id="7370"/>
    <lineage>
        <taxon>Eukaryota</taxon>
        <taxon>Metazoa</taxon>
        <taxon>Ecdysozoa</taxon>
        <taxon>Arthropoda</taxon>
        <taxon>Hexapoda</taxon>
        <taxon>Insecta</taxon>
        <taxon>Pterygota</taxon>
        <taxon>Neoptera</taxon>
        <taxon>Endopterygota</taxon>
        <taxon>Diptera</taxon>
        <taxon>Brachycera</taxon>
        <taxon>Muscomorpha</taxon>
        <taxon>Muscoidea</taxon>
        <taxon>Muscidae</taxon>
        <taxon>Musca</taxon>
    </lineage>
</organism>
<evidence type="ECO:0000259" key="12">
    <source>
        <dbReference type="PROSITE" id="PS50967"/>
    </source>
</evidence>
<dbReference type="PANTHER" id="PTHR12124:SF47">
    <property type="entry name" value="EXOSOME COMPONENT 10"/>
    <property type="match status" value="1"/>
</dbReference>
<dbReference type="InterPro" id="IPR010997">
    <property type="entry name" value="HRDC-like_sf"/>
</dbReference>
<dbReference type="GO" id="GO:0071037">
    <property type="term" value="P:nuclear polyadenylation-dependent snRNA catabolic process"/>
    <property type="evidence" value="ECO:0007669"/>
    <property type="project" value="TreeGrafter"/>
</dbReference>
<dbReference type="InterPro" id="IPR002562">
    <property type="entry name" value="3'-5'_exonuclease_dom"/>
</dbReference>
<dbReference type="InterPro" id="IPR045092">
    <property type="entry name" value="Rrp6-like"/>
</dbReference>
<dbReference type="Gene3D" id="3.30.420.10">
    <property type="entry name" value="Ribonuclease H-like superfamily/Ribonuclease H"/>
    <property type="match status" value="1"/>
</dbReference>
<dbReference type="GO" id="GO:0071036">
    <property type="term" value="P:nuclear polyadenylation-dependent snoRNA catabolic process"/>
    <property type="evidence" value="ECO:0007669"/>
    <property type="project" value="TreeGrafter"/>
</dbReference>
<evidence type="ECO:0000256" key="10">
    <source>
        <dbReference type="ARBA" id="ARBA00070365"/>
    </source>
</evidence>
<dbReference type="SUPFAM" id="SSF53098">
    <property type="entry name" value="Ribonuclease H-like"/>
    <property type="match status" value="1"/>
</dbReference>
<evidence type="ECO:0000256" key="8">
    <source>
        <dbReference type="ARBA" id="ARBA00023242"/>
    </source>
</evidence>
<reference evidence="13" key="1">
    <citation type="submission" date="2020-05" db="UniProtKB">
        <authorList>
            <consortium name="EnsemblMetazoa"/>
        </authorList>
    </citation>
    <scope>IDENTIFICATION</scope>
    <source>
        <strain evidence="13">Aabys</strain>
    </source>
</reference>
<feature type="compositionally biased region" description="Basic residues" evidence="11">
    <location>
        <begin position="823"/>
        <end position="833"/>
    </location>
</feature>
<evidence type="ECO:0000256" key="4">
    <source>
        <dbReference type="ARBA" id="ARBA00022723"/>
    </source>
</evidence>
<feature type="domain" description="HRDC" evidence="12">
    <location>
        <begin position="472"/>
        <end position="552"/>
    </location>
</feature>
<evidence type="ECO:0000256" key="11">
    <source>
        <dbReference type="SAM" id="MobiDB-lite"/>
    </source>
</evidence>
<dbReference type="STRING" id="7370.A0A1I8M6P5"/>
<evidence type="ECO:0000256" key="2">
    <source>
        <dbReference type="ARBA" id="ARBA00022552"/>
    </source>
</evidence>
<dbReference type="InterPro" id="IPR012588">
    <property type="entry name" value="Exosome-assoc_fac_Rrp6_N"/>
</dbReference>
<dbReference type="GO" id="GO:0003727">
    <property type="term" value="F:single-stranded RNA binding"/>
    <property type="evidence" value="ECO:0007669"/>
    <property type="project" value="TreeGrafter"/>
</dbReference>
<dbReference type="SMART" id="SM00341">
    <property type="entry name" value="HRDC"/>
    <property type="match status" value="1"/>
</dbReference>
<keyword evidence="7" id="KW-0269">Exonuclease</keyword>
<dbReference type="Pfam" id="PF08066">
    <property type="entry name" value="PMC2NT"/>
    <property type="match status" value="1"/>
</dbReference>
<accession>A0A1I8M6P5</accession>
<comment type="similarity">
    <text evidence="9">Belongs to the exosome component 10/RRP6 family.</text>
</comment>
<dbReference type="Gene3D" id="1.10.150.80">
    <property type="entry name" value="HRDC domain"/>
    <property type="match status" value="1"/>
</dbReference>
<keyword evidence="5" id="KW-0378">Hydrolase</keyword>
<dbReference type="PROSITE" id="PS50967">
    <property type="entry name" value="HRDC"/>
    <property type="match status" value="1"/>
</dbReference>
<keyword evidence="4" id="KW-0479">Metal-binding</keyword>
<evidence type="ECO:0000256" key="5">
    <source>
        <dbReference type="ARBA" id="ARBA00022801"/>
    </source>
</evidence>
<dbReference type="InterPro" id="IPR049559">
    <property type="entry name" value="Rrp6p-like_exo"/>
</dbReference>
<evidence type="ECO:0000256" key="1">
    <source>
        <dbReference type="ARBA" id="ARBA00004123"/>
    </source>
</evidence>
<comment type="subcellular location">
    <subcellularLocation>
        <location evidence="1">Nucleus</location>
    </subcellularLocation>
</comment>
<gene>
    <name evidence="13" type="primary">101897839</name>
</gene>
<dbReference type="KEGG" id="mde:101897839"/>
<proteinExistence type="inferred from homology"/>
<evidence type="ECO:0000256" key="3">
    <source>
        <dbReference type="ARBA" id="ARBA00022722"/>
    </source>
</evidence>
<protein>
    <recommendedName>
        <fullName evidence="10">Exosome complex component 10 homolog</fullName>
    </recommendedName>
</protein>
<dbReference type="RefSeq" id="XP_005175610.2">
    <property type="nucleotide sequence ID" value="XM_005175553.4"/>
</dbReference>
<keyword evidence="6" id="KW-0271">Exosome</keyword>
<evidence type="ECO:0000256" key="9">
    <source>
        <dbReference type="ARBA" id="ARBA00043957"/>
    </source>
</evidence>
<evidence type="ECO:0000256" key="6">
    <source>
        <dbReference type="ARBA" id="ARBA00022835"/>
    </source>
</evidence>
<dbReference type="SUPFAM" id="SSF47819">
    <property type="entry name" value="HRDC-like"/>
    <property type="match status" value="1"/>
</dbReference>
<name>A0A1I8M6P5_MUSDO</name>
<dbReference type="FunFam" id="3.30.420.10:FF:000059">
    <property type="entry name" value="Exosome complex exonuclease Rrp6"/>
    <property type="match status" value="1"/>
</dbReference>
<dbReference type="SMART" id="SM00474">
    <property type="entry name" value="35EXOc"/>
    <property type="match status" value="1"/>
</dbReference>
<dbReference type="GO" id="GO:0000166">
    <property type="term" value="F:nucleotide binding"/>
    <property type="evidence" value="ECO:0007669"/>
    <property type="project" value="InterPro"/>
</dbReference>
<dbReference type="Pfam" id="PF00570">
    <property type="entry name" value="HRDC"/>
    <property type="match status" value="1"/>
</dbReference>
<dbReference type="InterPro" id="IPR036397">
    <property type="entry name" value="RNaseH_sf"/>
</dbReference>